<feature type="transmembrane region" description="Helical" evidence="1">
    <location>
        <begin position="21"/>
        <end position="40"/>
    </location>
</feature>
<reference evidence="2 3" key="1">
    <citation type="submission" date="2016-06" db="EMBL/GenBank/DDBJ databases">
        <authorList>
            <person name="Kjaerup R.B."/>
            <person name="Dalgaard T.S."/>
            <person name="Juul-Madsen H.R."/>
        </authorList>
    </citation>
    <scope>NUCLEOTIDE SEQUENCE [LARGE SCALE GENOMIC DNA]</scope>
    <source>
        <strain evidence="2 3">852002-51834_SCH5396731</strain>
    </source>
</reference>
<organism evidence="2 3">
    <name type="scientific">Mycobacterium colombiense</name>
    <dbReference type="NCBI Taxonomy" id="339268"/>
    <lineage>
        <taxon>Bacteria</taxon>
        <taxon>Bacillati</taxon>
        <taxon>Actinomycetota</taxon>
        <taxon>Actinomycetes</taxon>
        <taxon>Mycobacteriales</taxon>
        <taxon>Mycobacteriaceae</taxon>
        <taxon>Mycobacterium</taxon>
        <taxon>Mycobacterium avium complex (MAC)</taxon>
    </lineage>
</organism>
<dbReference type="AlphaFoldDB" id="A0A1A0VQR2"/>
<name>A0A1A0VQR2_9MYCO</name>
<sequence length="158" mass="17353">MSTSQQSQIRTRMFARVMGPYLTIVPTTIAIRGSYVQALFTEFKANPMWPWLYGAILLMGGLFIVAFHQYWRGLAPIIVSAVGWFFLIRGLLLLTVPMAYDAAGDVIYSSGAFAAIWVLFIGLALAGLYLTYVGWKPEPRTPETVPGTTQDRPGAAGS</sequence>
<keyword evidence="1" id="KW-1133">Transmembrane helix</keyword>
<comment type="caution">
    <text evidence="2">The sequence shown here is derived from an EMBL/GenBank/DDBJ whole genome shotgun (WGS) entry which is preliminary data.</text>
</comment>
<protein>
    <submittedName>
        <fullName evidence="2">Uncharacterized protein</fullName>
    </submittedName>
</protein>
<keyword evidence="1" id="KW-0472">Membrane</keyword>
<dbReference type="EMBL" id="LZSX01000037">
    <property type="protein sequence ID" value="OBB85536.1"/>
    <property type="molecule type" value="Genomic_DNA"/>
</dbReference>
<accession>A0A1A0VQR2</accession>
<feature type="transmembrane region" description="Helical" evidence="1">
    <location>
        <begin position="106"/>
        <end position="130"/>
    </location>
</feature>
<feature type="transmembrane region" description="Helical" evidence="1">
    <location>
        <begin position="52"/>
        <end position="71"/>
    </location>
</feature>
<evidence type="ECO:0000256" key="1">
    <source>
        <dbReference type="SAM" id="Phobius"/>
    </source>
</evidence>
<proteinExistence type="predicted"/>
<keyword evidence="1" id="KW-0812">Transmembrane</keyword>
<feature type="transmembrane region" description="Helical" evidence="1">
    <location>
        <begin position="78"/>
        <end position="100"/>
    </location>
</feature>
<dbReference type="RefSeq" id="WP_064879953.1">
    <property type="nucleotide sequence ID" value="NZ_LZSX01000037.1"/>
</dbReference>
<gene>
    <name evidence="2" type="ORF">A5760_07605</name>
</gene>
<evidence type="ECO:0000313" key="2">
    <source>
        <dbReference type="EMBL" id="OBB85536.1"/>
    </source>
</evidence>
<evidence type="ECO:0000313" key="3">
    <source>
        <dbReference type="Proteomes" id="UP000091914"/>
    </source>
</evidence>
<dbReference type="Proteomes" id="UP000091914">
    <property type="component" value="Unassembled WGS sequence"/>
</dbReference>
<dbReference type="OrthoDB" id="4737921at2"/>